<evidence type="ECO:0000313" key="1">
    <source>
        <dbReference type="EMBL" id="RVW64909.1"/>
    </source>
</evidence>
<dbReference type="Proteomes" id="UP000288805">
    <property type="component" value="Unassembled WGS sequence"/>
</dbReference>
<dbReference type="EMBL" id="QGNW01000697">
    <property type="protein sequence ID" value="RVW64909.1"/>
    <property type="molecule type" value="Genomic_DNA"/>
</dbReference>
<dbReference type="PANTHER" id="PTHR43456">
    <property type="entry name" value="RIESKE (2FE-2S) DOMAIN-CONTAINING PROTEIN"/>
    <property type="match status" value="1"/>
</dbReference>
<comment type="caution">
    <text evidence="1">The sequence shown here is derived from an EMBL/GenBank/DDBJ whole genome shotgun (WGS) entry which is preliminary data.</text>
</comment>
<dbReference type="AlphaFoldDB" id="A0A438FY70"/>
<sequence length="162" mass="17818">MSHLLSFKKSMRRDLVQAGALILNSDYYSADEGEPTAPLLASLGEEEPGRQMLDMHPNLPISNYCRCRQAHAPSPFSLLPLRRRKPLLHHLPPPLPRNDRSAALTLGLSSRRITCKATEVSVAEEPSAAGDGENWVPVVPLSALPKGERRVIIQDGETILLL</sequence>
<reference evidence="1 2" key="1">
    <citation type="journal article" date="2018" name="PLoS Genet.">
        <title>Population sequencing reveals clonal diversity and ancestral inbreeding in the grapevine cultivar Chardonnay.</title>
        <authorList>
            <person name="Roach M.J."/>
            <person name="Johnson D.L."/>
            <person name="Bohlmann J."/>
            <person name="van Vuuren H.J."/>
            <person name="Jones S.J."/>
            <person name="Pretorius I.S."/>
            <person name="Schmidt S.A."/>
            <person name="Borneman A.R."/>
        </authorList>
    </citation>
    <scope>NUCLEOTIDE SEQUENCE [LARGE SCALE GENOMIC DNA]</scope>
    <source>
        <strain evidence="2">cv. Chardonnay</strain>
        <tissue evidence="1">Leaf</tissue>
    </source>
</reference>
<accession>A0A438FY70</accession>
<name>A0A438FY70_VITVI</name>
<protein>
    <submittedName>
        <fullName evidence="1">Uncharacterized protein</fullName>
    </submittedName>
</protein>
<dbReference type="PANTHER" id="PTHR43456:SF2">
    <property type="entry name" value="RIESKE (2FE-2S) DOMAIN-CONTAINING PROTEIN"/>
    <property type="match status" value="1"/>
</dbReference>
<evidence type="ECO:0000313" key="2">
    <source>
        <dbReference type="Proteomes" id="UP000288805"/>
    </source>
</evidence>
<dbReference type="OrthoDB" id="1910064at2759"/>
<proteinExistence type="predicted"/>
<organism evidence="1 2">
    <name type="scientific">Vitis vinifera</name>
    <name type="common">Grape</name>
    <dbReference type="NCBI Taxonomy" id="29760"/>
    <lineage>
        <taxon>Eukaryota</taxon>
        <taxon>Viridiplantae</taxon>
        <taxon>Streptophyta</taxon>
        <taxon>Embryophyta</taxon>
        <taxon>Tracheophyta</taxon>
        <taxon>Spermatophyta</taxon>
        <taxon>Magnoliopsida</taxon>
        <taxon>eudicotyledons</taxon>
        <taxon>Gunneridae</taxon>
        <taxon>Pentapetalae</taxon>
        <taxon>rosids</taxon>
        <taxon>Vitales</taxon>
        <taxon>Vitaceae</taxon>
        <taxon>Viteae</taxon>
        <taxon>Vitis</taxon>
    </lineage>
</organism>
<gene>
    <name evidence="1" type="ORF">CK203_041911</name>
</gene>